<gene>
    <name evidence="4" type="ORF">RNAN_0880</name>
</gene>
<feature type="DNA-binding region" description="H-T-H motif" evidence="2">
    <location>
        <begin position="53"/>
        <end position="72"/>
    </location>
</feature>
<dbReference type="SUPFAM" id="SSF46689">
    <property type="entry name" value="Homeodomain-like"/>
    <property type="match status" value="1"/>
</dbReference>
<keyword evidence="5" id="KW-1185">Reference proteome</keyword>
<dbReference type="Pfam" id="PF00440">
    <property type="entry name" value="TetR_N"/>
    <property type="match status" value="1"/>
</dbReference>
<dbReference type="PANTHER" id="PTHR30055:SF235">
    <property type="entry name" value="TRANSCRIPTIONAL REGULATORY PROTEIN"/>
    <property type="match status" value="1"/>
</dbReference>
<dbReference type="InterPro" id="IPR001647">
    <property type="entry name" value="HTH_TetR"/>
</dbReference>
<dbReference type="InterPro" id="IPR041586">
    <property type="entry name" value="PsrA_TetR_C"/>
</dbReference>
<evidence type="ECO:0000259" key="3">
    <source>
        <dbReference type="PROSITE" id="PS50977"/>
    </source>
</evidence>
<dbReference type="EMBL" id="BAFK01000004">
    <property type="protein sequence ID" value="GAB57910.1"/>
    <property type="molecule type" value="Genomic_DNA"/>
</dbReference>
<dbReference type="STRING" id="562729.RNAN_0880"/>
<evidence type="ECO:0000313" key="5">
    <source>
        <dbReference type="Proteomes" id="UP000004374"/>
    </source>
</evidence>
<accession>I1DV32</accession>
<dbReference type="SUPFAM" id="SSF48498">
    <property type="entry name" value="Tetracyclin repressor-like, C-terminal domain"/>
    <property type="match status" value="1"/>
</dbReference>
<organism evidence="4 5">
    <name type="scientific">Rheinheimera nanhaiensis E407-8</name>
    <dbReference type="NCBI Taxonomy" id="562729"/>
    <lineage>
        <taxon>Bacteria</taxon>
        <taxon>Pseudomonadati</taxon>
        <taxon>Pseudomonadota</taxon>
        <taxon>Gammaproteobacteria</taxon>
        <taxon>Chromatiales</taxon>
        <taxon>Chromatiaceae</taxon>
        <taxon>Rheinheimera</taxon>
    </lineage>
</organism>
<dbReference type="PANTHER" id="PTHR30055">
    <property type="entry name" value="HTH-TYPE TRANSCRIPTIONAL REGULATOR RUTR"/>
    <property type="match status" value="1"/>
</dbReference>
<keyword evidence="1 2" id="KW-0238">DNA-binding</keyword>
<evidence type="ECO:0000313" key="4">
    <source>
        <dbReference type="EMBL" id="GAB57910.1"/>
    </source>
</evidence>
<dbReference type="PROSITE" id="PS50977">
    <property type="entry name" value="HTH_TETR_2"/>
    <property type="match status" value="1"/>
</dbReference>
<dbReference type="InterPro" id="IPR023772">
    <property type="entry name" value="DNA-bd_HTH_TetR-type_CS"/>
</dbReference>
<dbReference type="GO" id="GO:0003700">
    <property type="term" value="F:DNA-binding transcription factor activity"/>
    <property type="evidence" value="ECO:0007669"/>
    <property type="project" value="TreeGrafter"/>
</dbReference>
<dbReference type="InterPro" id="IPR050109">
    <property type="entry name" value="HTH-type_TetR-like_transc_reg"/>
</dbReference>
<proteinExistence type="predicted"/>
<dbReference type="InterPro" id="IPR036271">
    <property type="entry name" value="Tet_transcr_reg_TetR-rel_C_sf"/>
</dbReference>
<reference evidence="4 5" key="1">
    <citation type="journal article" date="2012" name="J. Bacteriol.">
        <title>Genome Sequence of the Protease-Producing Bacterium Rheinheimera nanhaiensis E407-8T, Isolated from Deep-Sea Sediment of the South China Sea.</title>
        <authorList>
            <person name="Zhang X.-Y."/>
            <person name="Zhang Y.-J."/>
            <person name="Qin Q.-L."/>
            <person name="Xie B.-B."/>
            <person name="Chen X.-L."/>
            <person name="Zhou B.-C."/>
            <person name="Zhang Y.-Z."/>
        </authorList>
    </citation>
    <scope>NUCLEOTIDE SEQUENCE [LARGE SCALE GENOMIC DNA]</scope>
    <source>
        <strain evidence="4 5">E407-8</strain>
    </source>
</reference>
<comment type="caution">
    <text evidence="4">The sequence shown here is derived from an EMBL/GenBank/DDBJ whole genome shotgun (WGS) entry which is preliminary data.</text>
</comment>
<dbReference type="AlphaFoldDB" id="I1DV32"/>
<dbReference type="InterPro" id="IPR009057">
    <property type="entry name" value="Homeodomain-like_sf"/>
</dbReference>
<sequence>MAHLSLDSLGIQTYISNICLNIGWLMSNKLSTQHKILDAAQSLFAETGFNGTSLRQITSQAEVNLASVNYHFGSKKELIQAVLQRYLVVLMPRLDQEFTRLLASQQPNSLNQVLSVFVRPLLELNKVHQHGTRIFLQLLGRGYTDVQGHLRWFFNHHYGRVLDKLVLLVQQACPDLPAGELFWRLHFSLGTVVFTMASSEALAEIAEADFNEKVDIEGVILRLLPYLAAAIAAPVPQVTQLSQTQLSQTQLSQTAPLMASEGR</sequence>
<evidence type="ECO:0000256" key="2">
    <source>
        <dbReference type="PROSITE-ProRule" id="PRU00335"/>
    </source>
</evidence>
<dbReference type="Gene3D" id="1.10.357.10">
    <property type="entry name" value="Tetracycline Repressor, domain 2"/>
    <property type="match status" value="1"/>
</dbReference>
<dbReference type="Proteomes" id="UP000004374">
    <property type="component" value="Unassembled WGS sequence"/>
</dbReference>
<dbReference type="GO" id="GO:0000976">
    <property type="term" value="F:transcription cis-regulatory region binding"/>
    <property type="evidence" value="ECO:0007669"/>
    <property type="project" value="TreeGrafter"/>
</dbReference>
<dbReference type="Pfam" id="PF17939">
    <property type="entry name" value="TetR_C_30"/>
    <property type="match status" value="1"/>
</dbReference>
<dbReference type="PROSITE" id="PS01081">
    <property type="entry name" value="HTH_TETR_1"/>
    <property type="match status" value="1"/>
</dbReference>
<dbReference type="PRINTS" id="PR00455">
    <property type="entry name" value="HTHTETR"/>
</dbReference>
<feature type="domain" description="HTH tetR-type" evidence="3">
    <location>
        <begin position="30"/>
        <end position="90"/>
    </location>
</feature>
<name>I1DV32_9GAMM</name>
<protein>
    <submittedName>
        <fullName evidence="4">TetR family transcriptional regulator</fullName>
    </submittedName>
</protein>
<evidence type="ECO:0000256" key="1">
    <source>
        <dbReference type="ARBA" id="ARBA00023125"/>
    </source>
</evidence>